<keyword evidence="13 19" id="KW-0472">Membrane</keyword>
<evidence type="ECO:0000256" key="13">
    <source>
        <dbReference type="ARBA" id="ARBA00023136"/>
    </source>
</evidence>
<reference evidence="20" key="1">
    <citation type="journal article" date="2011" name="J. Bacteriol.">
        <title>Genome sequence of the vertebrate gut symbiont Lactobacillus reuteri ATCC 53608.</title>
        <authorList>
            <person name="Heavens D."/>
            <person name="Tailford L.E."/>
            <person name="Crossman L."/>
            <person name="Jeffers F."/>
            <person name="Mackenzie D.A."/>
            <person name="Caccamo M."/>
            <person name="Juge N."/>
        </authorList>
    </citation>
    <scope>NUCLEOTIDE SEQUENCE [LARGE SCALE GENOMIC DNA]</scope>
    <source>
        <strain evidence="20">ATCC 53608</strain>
    </source>
</reference>
<comment type="subcellular location">
    <subcellularLocation>
        <location evidence="2 19">Cell membrane</location>
        <topology evidence="2 19">Multi-pass membrane protein</topology>
    </subcellularLocation>
</comment>
<comment type="similarity">
    <text evidence="4 19">Belongs to the CobS family.</text>
</comment>
<dbReference type="AlphaFoldDB" id="A0A0S4NNU1"/>
<dbReference type="InterPro" id="IPR003805">
    <property type="entry name" value="CobS"/>
</dbReference>
<evidence type="ECO:0000256" key="3">
    <source>
        <dbReference type="ARBA" id="ARBA00004663"/>
    </source>
</evidence>
<keyword evidence="10 19" id="KW-0812">Transmembrane</keyword>
<evidence type="ECO:0000256" key="18">
    <source>
        <dbReference type="ARBA" id="ARBA00049504"/>
    </source>
</evidence>
<accession>A0A0S4NNU1</accession>
<evidence type="ECO:0000256" key="16">
    <source>
        <dbReference type="ARBA" id="ARBA00032853"/>
    </source>
</evidence>
<comment type="catalytic activity">
    <reaction evidence="17 19">
        <text>alpha-ribazole + adenosylcob(III)inamide-GDP = adenosylcob(III)alamin + GMP + H(+)</text>
        <dbReference type="Rhea" id="RHEA:16049"/>
        <dbReference type="ChEBI" id="CHEBI:10329"/>
        <dbReference type="ChEBI" id="CHEBI:15378"/>
        <dbReference type="ChEBI" id="CHEBI:18408"/>
        <dbReference type="ChEBI" id="CHEBI:58115"/>
        <dbReference type="ChEBI" id="CHEBI:60487"/>
        <dbReference type="EC" id="2.7.8.26"/>
    </reaction>
</comment>
<evidence type="ECO:0000256" key="9">
    <source>
        <dbReference type="ARBA" id="ARBA00022679"/>
    </source>
</evidence>
<dbReference type="GO" id="GO:0008818">
    <property type="term" value="F:cobalamin 5'-phosphate synthase activity"/>
    <property type="evidence" value="ECO:0007669"/>
    <property type="project" value="UniProtKB-UniRule"/>
</dbReference>
<dbReference type="HAMAP" id="MF_00719">
    <property type="entry name" value="CobS"/>
    <property type="match status" value="1"/>
</dbReference>
<evidence type="ECO:0000256" key="19">
    <source>
        <dbReference type="HAMAP-Rule" id="MF_00719"/>
    </source>
</evidence>
<keyword evidence="8 19" id="KW-0169">Cobalamin biosynthesis</keyword>
<comment type="pathway">
    <text evidence="3 19">Cofactor biosynthesis; adenosylcobalamin biosynthesis; adenosylcobalamin from cob(II)yrinate a,c-diamide: step 7/7.</text>
</comment>
<evidence type="ECO:0000256" key="1">
    <source>
        <dbReference type="ARBA" id="ARBA00001946"/>
    </source>
</evidence>
<organism evidence="20">
    <name type="scientific">Limosilactobacillus reuteri subsp. suis (strain ATCC 53608 / LMG 31752 / 1063)</name>
    <name type="common">Lactobacillus reuteri</name>
    <dbReference type="NCBI Taxonomy" id="927703"/>
    <lineage>
        <taxon>Bacteria</taxon>
        <taxon>Bacillati</taxon>
        <taxon>Bacillota</taxon>
        <taxon>Bacilli</taxon>
        <taxon>Lactobacillales</taxon>
        <taxon>Lactobacillaceae</taxon>
        <taxon>Limosilactobacillus</taxon>
    </lineage>
</organism>
<dbReference type="UniPathway" id="UPA00148">
    <property type="reaction ID" value="UER00238"/>
</dbReference>
<dbReference type="Pfam" id="PF02654">
    <property type="entry name" value="CobS"/>
    <property type="match status" value="1"/>
</dbReference>
<dbReference type="EC" id="2.7.8.26" evidence="5 19"/>
<gene>
    <name evidence="19" type="primary">cobS</name>
    <name evidence="20" type="ORF">LRATCC53608_0807</name>
</gene>
<protein>
    <recommendedName>
        <fullName evidence="6 19">Adenosylcobinamide-GDP ribazoletransferase</fullName>
        <ecNumber evidence="5 19">2.7.8.26</ecNumber>
    </recommendedName>
    <alternativeName>
        <fullName evidence="16 19">Cobalamin synthase</fullName>
    </alternativeName>
    <alternativeName>
        <fullName evidence="15 19">Cobalamin-5'-phosphate synthase</fullName>
    </alternativeName>
</protein>
<evidence type="ECO:0000256" key="12">
    <source>
        <dbReference type="ARBA" id="ARBA00022989"/>
    </source>
</evidence>
<evidence type="ECO:0000256" key="7">
    <source>
        <dbReference type="ARBA" id="ARBA00022475"/>
    </source>
</evidence>
<evidence type="ECO:0000256" key="2">
    <source>
        <dbReference type="ARBA" id="ARBA00004651"/>
    </source>
</evidence>
<feature type="transmembrane region" description="Helical" evidence="19">
    <location>
        <begin position="63"/>
        <end position="86"/>
    </location>
</feature>
<evidence type="ECO:0000256" key="8">
    <source>
        <dbReference type="ARBA" id="ARBA00022573"/>
    </source>
</evidence>
<dbReference type="RefSeq" id="WP_003675121.1">
    <property type="nucleotide sequence ID" value="NZ_JBKZCI010000007.1"/>
</dbReference>
<dbReference type="HOGENOM" id="CLU_057426_1_2_9"/>
<keyword evidence="11 19" id="KW-0460">Magnesium</keyword>
<evidence type="ECO:0000313" key="20">
    <source>
        <dbReference type="EMBL" id="CCC03559.1"/>
    </source>
</evidence>
<evidence type="ECO:0000256" key="15">
    <source>
        <dbReference type="ARBA" id="ARBA00032605"/>
    </source>
</evidence>
<evidence type="ECO:0000256" key="10">
    <source>
        <dbReference type="ARBA" id="ARBA00022692"/>
    </source>
</evidence>
<accession>F8KD91</accession>
<dbReference type="GO" id="GO:0005886">
    <property type="term" value="C:plasma membrane"/>
    <property type="evidence" value="ECO:0007669"/>
    <property type="project" value="UniProtKB-SubCell"/>
</dbReference>
<feature type="transmembrane region" description="Helical" evidence="19">
    <location>
        <begin position="34"/>
        <end position="57"/>
    </location>
</feature>
<feature type="transmembrane region" description="Helical" evidence="19">
    <location>
        <begin position="107"/>
        <end position="129"/>
    </location>
</feature>
<dbReference type="PANTHER" id="PTHR34148">
    <property type="entry name" value="ADENOSYLCOBINAMIDE-GDP RIBAZOLETRANSFERASE"/>
    <property type="match status" value="1"/>
</dbReference>
<sequence length="253" mass="28360">MKDALILFGQFFTKLNIPIPVDDATNKFKTSIQYITLFSFLLGCIEGLIFWGFTYLFPLWFAWILYWITDGLLTGGFHLDALADTADGFFSSRTSDKIFAIMKDSRLGTMGSLALVYYYALVVGLGIVISRYLTLTHMILLTICLTMLTKAGLSLLFYKMVYPGNKKGLSNIWLGIKPWRIVVAQVFAIIVVSLCFSWQGLVSYLMIPLVAFFYRRKVTKVLGGTPGDTLGAFASLSPLIFLITLTILLRFGL</sequence>
<comment type="catalytic activity">
    <reaction evidence="18 19">
        <text>alpha-ribazole 5'-phosphate + adenosylcob(III)inamide-GDP = adenosylcob(III)alamin 5'-phosphate + GMP + H(+)</text>
        <dbReference type="Rhea" id="RHEA:23560"/>
        <dbReference type="ChEBI" id="CHEBI:15378"/>
        <dbReference type="ChEBI" id="CHEBI:57918"/>
        <dbReference type="ChEBI" id="CHEBI:58115"/>
        <dbReference type="ChEBI" id="CHEBI:60487"/>
        <dbReference type="ChEBI" id="CHEBI:60493"/>
        <dbReference type="EC" id="2.7.8.26"/>
    </reaction>
</comment>
<feature type="transmembrane region" description="Helical" evidence="19">
    <location>
        <begin position="232"/>
        <end position="251"/>
    </location>
</feature>
<keyword evidence="12 19" id="KW-1133">Transmembrane helix</keyword>
<evidence type="ECO:0000256" key="6">
    <source>
        <dbReference type="ARBA" id="ARBA00015850"/>
    </source>
</evidence>
<evidence type="ECO:0000256" key="14">
    <source>
        <dbReference type="ARBA" id="ARBA00025228"/>
    </source>
</evidence>
<comment type="cofactor">
    <cofactor evidence="1 19">
        <name>Mg(2+)</name>
        <dbReference type="ChEBI" id="CHEBI:18420"/>
    </cofactor>
</comment>
<keyword evidence="9 19" id="KW-0808">Transferase</keyword>
<evidence type="ECO:0000256" key="11">
    <source>
        <dbReference type="ARBA" id="ARBA00022842"/>
    </source>
</evidence>
<feature type="transmembrane region" description="Helical" evidence="19">
    <location>
        <begin position="179"/>
        <end position="212"/>
    </location>
</feature>
<reference evidence="20" key="2">
    <citation type="submission" date="2011-05" db="EMBL/GenBank/DDBJ databases">
        <authorList>
            <person name="Davey R."/>
        </authorList>
    </citation>
    <scope>NUCLEOTIDE SEQUENCE</scope>
    <source>
        <strain evidence="20">ATCC 53608</strain>
    </source>
</reference>
<evidence type="ECO:0000256" key="17">
    <source>
        <dbReference type="ARBA" id="ARBA00048623"/>
    </source>
</evidence>
<feature type="transmembrane region" description="Helical" evidence="19">
    <location>
        <begin position="135"/>
        <end position="158"/>
    </location>
</feature>
<keyword evidence="7 19" id="KW-1003">Cell membrane</keyword>
<evidence type="ECO:0000256" key="4">
    <source>
        <dbReference type="ARBA" id="ARBA00010561"/>
    </source>
</evidence>
<comment type="function">
    <text evidence="14 19">Joins adenosylcobinamide-GDP and alpha-ribazole to generate adenosylcobalamin (Ado-cobalamin). Also synthesizes adenosylcobalamin 5'-phosphate from adenosylcobinamide-GDP and alpha-ribazole 5'-phosphate.</text>
</comment>
<proteinExistence type="inferred from homology"/>
<dbReference type="EMBL" id="FR854363">
    <property type="protein sequence ID" value="CCC03559.1"/>
    <property type="molecule type" value="Genomic_DNA"/>
</dbReference>
<name>A0A0S4NNU1_LIMR5</name>
<dbReference type="PANTHER" id="PTHR34148:SF1">
    <property type="entry name" value="ADENOSYLCOBINAMIDE-GDP RIBAZOLETRANSFERASE"/>
    <property type="match status" value="1"/>
</dbReference>
<dbReference type="GO" id="GO:0051073">
    <property type="term" value="F:adenosylcobinamide-GDP ribazoletransferase activity"/>
    <property type="evidence" value="ECO:0007669"/>
    <property type="project" value="UniProtKB-UniRule"/>
</dbReference>
<evidence type="ECO:0000256" key="5">
    <source>
        <dbReference type="ARBA" id="ARBA00013200"/>
    </source>
</evidence>
<dbReference type="GO" id="GO:0009236">
    <property type="term" value="P:cobalamin biosynthetic process"/>
    <property type="evidence" value="ECO:0007669"/>
    <property type="project" value="UniProtKB-UniRule"/>
</dbReference>